<dbReference type="Pfam" id="PF24430">
    <property type="entry name" value="DUF7553"/>
    <property type="match status" value="1"/>
</dbReference>
<evidence type="ECO:0000313" key="3">
    <source>
        <dbReference type="Proteomes" id="UP000509750"/>
    </source>
</evidence>
<evidence type="ECO:0000313" key="2">
    <source>
        <dbReference type="EMBL" id="QLG29662.1"/>
    </source>
</evidence>
<accession>A0A7D5KPM5</accession>
<dbReference type="RefSeq" id="WP_179171236.1">
    <property type="nucleotide sequence ID" value="NZ_CP058530.1"/>
</dbReference>
<protein>
    <submittedName>
        <fullName evidence="2">Uncharacterized protein</fullName>
    </submittedName>
</protein>
<dbReference type="Proteomes" id="UP000509750">
    <property type="component" value="Plasmid unnamed1"/>
</dbReference>
<dbReference type="InterPro" id="IPR055975">
    <property type="entry name" value="DUF7553"/>
</dbReference>
<keyword evidence="2" id="KW-0614">Plasmid</keyword>
<proteinExistence type="predicted"/>
<dbReference type="AlphaFoldDB" id="A0A7D5KPM5"/>
<sequence length="116" mass="12618">MADDRSEVAGAESETGTGERLDRARRELDLAADHAGGHVMEQLHSVREGLDEIVGGDELVEGDKTRDSRPHADRLDELREKLAGLESETDEGGTVDEHVEAAATHIAEYRQDVTGE</sequence>
<gene>
    <name evidence="2" type="ORF">HUG10_18820</name>
</gene>
<feature type="region of interest" description="Disordered" evidence="1">
    <location>
        <begin position="1"/>
        <end position="23"/>
    </location>
</feature>
<keyword evidence="3" id="KW-1185">Reference proteome</keyword>
<reference evidence="2 3" key="1">
    <citation type="submission" date="2020-07" db="EMBL/GenBank/DDBJ databases">
        <title>Gai3-2, isolated from salt lake.</title>
        <authorList>
            <person name="Cui H."/>
            <person name="Shi X."/>
        </authorList>
    </citation>
    <scope>NUCLEOTIDE SEQUENCE [LARGE SCALE GENOMIC DNA]</scope>
    <source>
        <strain evidence="2 3">Gai3-2</strain>
        <plasmid evidence="2 3">unnamed1</plasmid>
    </source>
</reference>
<dbReference type="GeneID" id="56030931"/>
<evidence type="ECO:0000256" key="1">
    <source>
        <dbReference type="SAM" id="MobiDB-lite"/>
    </source>
</evidence>
<dbReference type="KEGG" id="halg:HUG10_18820"/>
<geneLocation type="plasmid" evidence="2 3">
    <name>unnamed1</name>
</geneLocation>
<dbReference type="EMBL" id="CP058530">
    <property type="protein sequence ID" value="QLG29662.1"/>
    <property type="molecule type" value="Genomic_DNA"/>
</dbReference>
<organism evidence="2 3">
    <name type="scientific">Halorarum halophilum</name>
    <dbReference type="NCBI Taxonomy" id="2743090"/>
    <lineage>
        <taxon>Archaea</taxon>
        <taxon>Methanobacteriati</taxon>
        <taxon>Methanobacteriota</taxon>
        <taxon>Stenosarchaea group</taxon>
        <taxon>Halobacteria</taxon>
        <taxon>Halobacteriales</taxon>
        <taxon>Haloferacaceae</taxon>
        <taxon>Halorarum</taxon>
    </lineage>
</organism>
<name>A0A7D5KPM5_9EURY</name>